<dbReference type="Pfam" id="PF18029">
    <property type="entry name" value="Glyoxalase_6"/>
    <property type="match status" value="2"/>
</dbReference>
<sequence length="231" mass="25112">MTIAQFKDLCLDVNDPALARFWQAALGAPLTELDGGDARVDPAPGRPAGETIWINRVPEPRTGPTRVHLNLRLDEPDPRRLLEAGAHLVREPGDDPWWALTDPEGNEFWAFPPLTTGPTPAPAFEFVTGSADPVVLASWWAQILGGTVEPDAGSASLTGAAGFPWQRWIFTEVDEPKTVKNRLHWDVDLTGPDPAALVDAGATVLRDRGGDIRWWVLADPGGNEFCAFAPR</sequence>
<dbReference type="PANTHER" id="PTHR35908:SF1">
    <property type="entry name" value="CONSERVED PROTEIN"/>
    <property type="match status" value="1"/>
</dbReference>
<proteinExistence type="predicted"/>
<reference evidence="3" key="1">
    <citation type="submission" date="2016-10" db="EMBL/GenBank/DDBJ databases">
        <authorList>
            <person name="Varghese N."/>
            <person name="Submissions S."/>
        </authorList>
    </citation>
    <scope>NUCLEOTIDE SEQUENCE [LARGE SCALE GENOMIC DNA]</scope>
    <source>
        <strain evidence="3">DSM 45245</strain>
    </source>
</reference>
<dbReference type="OrthoDB" id="3212826at2"/>
<dbReference type="AlphaFoldDB" id="A0A1H3JII9"/>
<protein>
    <recommendedName>
        <fullName evidence="1">Glyoxalase-like domain-containing protein</fullName>
    </recommendedName>
</protein>
<dbReference type="PANTHER" id="PTHR35908">
    <property type="entry name" value="HYPOTHETICAL FUSION PROTEIN"/>
    <property type="match status" value="1"/>
</dbReference>
<name>A0A1H3JII9_9ACTN</name>
<dbReference type="InterPro" id="IPR029068">
    <property type="entry name" value="Glyas_Bleomycin-R_OHBP_Dase"/>
</dbReference>
<evidence type="ECO:0000313" key="3">
    <source>
        <dbReference type="Proteomes" id="UP000242415"/>
    </source>
</evidence>
<feature type="domain" description="Glyoxalase-like" evidence="1">
    <location>
        <begin position="128"/>
        <end position="227"/>
    </location>
</feature>
<dbReference type="STRING" id="405436.SAMN05444365_102109"/>
<feature type="domain" description="Glyoxalase-like" evidence="1">
    <location>
        <begin position="9"/>
        <end position="108"/>
    </location>
</feature>
<dbReference type="SUPFAM" id="SSF54593">
    <property type="entry name" value="Glyoxalase/Bleomycin resistance protein/Dihydroxybiphenyl dioxygenase"/>
    <property type="match status" value="2"/>
</dbReference>
<dbReference type="RefSeq" id="WP_091552894.1">
    <property type="nucleotide sequence ID" value="NZ_FNPH01000002.1"/>
</dbReference>
<dbReference type="EMBL" id="FNPH01000002">
    <property type="protein sequence ID" value="SDY39044.1"/>
    <property type="molecule type" value="Genomic_DNA"/>
</dbReference>
<dbReference type="CDD" id="cd06587">
    <property type="entry name" value="VOC"/>
    <property type="match status" value="1"/>
</dbReference>
<dbReference type="InterPro" id="IPR041581">
    <property type="entry name" value="Glyoxalase_6"/>
</dbReference>
<dbReference type="Gene3D" id="3.10.180.10">
    <property type="entry name" value="2,3-Dihydroxybiphenyl 1,2-Dioxygenase, domain 1"/>
    <property type="match status" value="2"/>
</dbReference>
<gene>
    <name evidence="2" type="ORF">SAMN05444365_102109</name>
</gene>
<dbReference type="Proteomes" id="UP000242415">
    <property type="component" value="Unassembled WGS sequence"/>
</dbReference>
<evidence type="ECO:0000313" key="2">
    <source>
        <dbReference type="EMBL" id="SDY39044.1"/>
    </source>
</evidence>
<accession>A0A1H3JII9</accession>
<organism evidence="2 3">
    <name type="scientific">Micromonospora pattaloongensis</name>
    <dbReference type="NCBI Taxonomy" id="405436"/>
    <lineage>
        <taxon>Bacteria</taxon>
        <taxon>Bacillati</taxon>
        <taxon>Actinomycetota</taxon>
        <taxon>Actinomycetes</taxon>
        <taxon>Micromonosporales</taxon>
        <taxon>Micromonosporaceae</taxon>
        <taxon>Micromonospora</taxon>
    </lineage>
</organism>
<keyword evidence="3" id="KW-1185">Reference proteome</keyword>
<evidence type="ECO:0000259" key="1">
    <source>
        <dbReference type="Pfam" id="PF18029"/>
    </source>
</evidence>